<dbReference type="PROSITE" id="PS50851">
    <property type="entry name" value="CHEW"/>
    <property type="match status" value="1"/>
</dbReference>
<keyword evidence="3" id="KW-1185">Reference proteome</keyword>
<proteinExistence type="predicted"/>
<dbReference type="Proteomes" id="UP000518288">
    <property type="component" value="Unassembled WGS sequence"/>
</dbReference>
<dbReference type="Pfam" id="PF01584">
    <property type="entry name" value="CheW"/>
    <property type="match status" value="1"/>
</dbReference>
<name>A0A7Y9R1R4_9BURK</name>
<evidence type="ECO:0000259" key="1">
    <source>
        <dbReference type="PROSITE" id="PS50851"/>
    </source>
</evidence>
<feature type="domain" description="CheW-like" evidence="1">
    <location>
        <begin position="688"/>
        <end position="829"/>
    </location>
</feature>
<dbReference type="RefSeq" id="WP_179634351.1">
    <property type="nucleotide sequence ID" value="NZ_JACCFH010000001.1"/>
</dbReference>
<dbReference type="EMBL" id="JACCFH010000001">
    <property type="protein sequence ID" value="NYG33605.1"/>
    <property type="molecule type" value="Genomic_DNA"/>
</dbReference>
<dbReference type="InterPro" id="IPR002545">
    <property type="entry name" value="CheW-lke_dom"/>
</dbReference>
<dbReference type="InterPro" id="IPR036061">
    <property type="entry name" value="CheW-like_dom_sf"/>
</dbReference>
<evidence type="ECO:0000313" key="3">
    <source>
        <dbReference type="Proteomes" id="UP000518288"/>
    </source>
</evidence>
<organism evidence="2 3">
    <name type="scientific">Sphaerotilus montanus</name>
    <dbReference type="NCBI Taxonomy" id="522889"/>
    <lineage>
        <taxon>Bacteria</taxon>
        <taxon>Pseudomonadati</taxon>
        <taxon>Pseudomonadota</taxon>
        <taxon>Betaproteobacteria</taxon>
        <taxon>Burkholderiales</taxon>
        <taxon>Sphaerotilaceae</taxon>
        <taxon>Sphaerotilus</taxon>
    </lineage>
</organism>
<reference evidence="2 3" key="1">
    <citation type="submission" date="2020-07" db="EMBL/GenBank/DDBJ databases">
        <title>Genomic Encyclopedia of Archaeal and Bacterial Type Strains, Phase II (KMG-II): from individual species to whole genera.</title>
        <authorList>
            <person name="Goeker M."/>
        </authorList>
    </citation>
    <scope>NUCLEOTIDE SEQUENCE [LARGE SCALE GENOMIC DNA]</scope>
    <source>
        <strain evidence="2 3">DSM 21226</strain>
    </source>
</reference>
<sequence length="835" mass="91501">MSITLSRAEVETLLPYMRDVTRCEMSLRELNLMWSLIEASAKMNCPQDARTILPTMAATRTQFGQMERNLVSSLVLEKLRNAIGQIQTRAQYVIDIVVRNLYERTADVGFLATDPELCSFVANPVEEEGRIDRRLQEYRHKYTVYDEILLLDTTGQVLAQTDSASPVEFTRDALLSASLASDTYLETFRASDLRPHTPQALLYSRRMHRPGSAQPVGVLCLSFNFQQEMQGIFASHGDPSGRSVMLLLDDQHRIIASSNEGWMPLGTTVPVNRDRQPGAFVHQGRLYLIATQASPGYQGYPGPTGWLGQVMMPLDVAFDLPDTSATDALPPHLRQGLLSHAGTFCPPLHDIMVAAQHIQRIVWNGQVMTAGSGRDMTQLKTVLEQISETGHRSSKLFRESIDALYQTVLGTGLTQAGYTARLLVDLLDRNLYERADDCRWWALNPQLREGMAAPDATARAAMAEVLAYINSLYTVYTRLYLYDARGTILVSTGTPLPDSACVEADTLARVLALSDTQHYHVEGFGPHPLYADAATYVYHAAIRHPQDPKRVIGGIGLVFDSAPELRAMLDGAVAQKADTHALFVSPQGRVLASTHPDHPVGSAWQHPVTAPAAARGQFDAQIGVHADQYAVVATSASAGYREFKTSDGHRDDVQAVVIRHFGAVQSHDSAERADDVLLEATLAEHGRTQEYATFWLDGQLMALHARHVLEAVSASDMRRMALGRGAACIGMVSRQAAGESGYVWVHDLAQLLGRAPARSDGQVLVLRVGTHTCGLLVDELHAVAEVEDRAVVPNPLGGAHWVSHIIRANQGRVAIQLLDGERLAAFVRRQGAAAA</sequence>
<accession>A0A7Y9R1R4</accession>
<dbReference type="GO" id="GO:0007165">
    <property type="term" value="P:signal transduction"/>
    <property type="evidence" value="ECO:0007669"/>
    <property type="project" value="InterPro"/>
</dbReference>
<dbReference type="GO" id="GO:0006935">
    <property type="term" value="P:chemotaxis"/>
    <property type="evidence" value="ECO:0007669"/>
    <property type="project" value="InterPro"/>
</dbReference>
<dbReference type="SMART" id="SM00260">
    <property type="entry name" value="CheW"/>
    <property type="match status" value="1"/>
</dbReference>
<dbReference type="Gene3D" id="2.40.50.180">
    <property type="entry name" value="CheA-289, Domain 4"/>
    <property type="match status" value="1"/>
</dbReference>
<comment type="caution">
    <text evidence="2">The sequence shown here is derived from an EMBL/GenBank/DDBJ whole genome shotgun (WGS) entry which is preliminary data.</text>
</comment>
<evidence type="ECO:0000313" key="2">
    <source>
        <dbReference type="EMBL" id="NYG33605.1"/>
    </source>
</evidence>
<dbReference type="AlphaFoldDB" id="A0A7Y9R1R4"/>
<dbReference type="SUPFAM" id="SSF50341">
    <property type="entry name" value="CheW-like"/>
    <property type="match status" value="1"/>
</dbReference>
<gene>
    <name evidence="2" type="ORF">BDD16_002591</name>
</gene>
<protein>
    <submittedName>
        <fullName evidence="2">Chemotaxis signal transduction protein</fullName>
    </submittedName>
</protein>